<organism evidence="2">
    <name type="scientific">uncultured Friedmanniella sp</name>
    <dbReference type="NCBI Taxonomy" id="335381"/>
    <lineage>
        <taxon>Bacteria</taxon>
        <taxon>Bacillati</taxon>
        <taxon>Actinomycetota</taxon>
        <taxon>Actinomycetes</taxon>
        <taxon>Propionibacteriales</taxon>
        <taxon>Nocardioidaceae</taxon>
        <taxon>Friedmanniella</taxon>
        <taxon>environmental samples</taxon>
    </lineage>
</organism>
<feature type="non-terminal residue" evidence="2">
    <location>
        <position position="43"/>
    </location>
</feature>
<protein>
    <submittedName>
        <fullName evidence="2">Uncharacterized protein</fullName>
    </submittedName>
</protein>
<feature type="region of interest" description="Disordered" evidence="1">
    <location>
        <begin position="23"/>
        <end position="43"/>
    </location>
</feature>
<evidence type="ECO:0000256" key="1">
    <source>
        <dbReference type="SAM" id="MobiDB-lite"/>
    </source>
</evidence>
<evidence type="ECO:0000313" key="2">
    <source>
        <dbReference type="EMBL" id="CAA9290966.1"/>
    </source>
</evidence>
<sequence length="43" mass="4279">DPRHLAAGPRLPAAAAAGAVPLGWRRPRAGARRDAGRAAPAGV</sequence>
<reference evidence="2" key="1">
    <citation type="submission" date="2020-02" db="EMBL/GenBank/DDBJ databases">
        <authorList>
            <person name="Meier V. D."/>
        </authorList>
    </citation>
    <scope>NUCLEOTIDE SEQUENCE</scope>
    <source>
        <strain evidence="2">AVDCRST_MAG48</strain>
    </source>
</reference>
<name>A0A6J4JYH5_9ACTN</name>
<gene>
    <name evidence="2" type="ORF">AVDCRST_MAG48-511</name>
</gene>
<dbReference type="AlphaFoldDB" id="A0A6J4JYH5"/>
<proteinExistence type="predicted"/>
<dbReference type="EMBL" id="CADCTS010000077">
    <property type="protein sequence ID" value="CAA9290966.1"/>
    <property type="molecule type" value="Genomic_DNA"/>
</dbReference>
<feature type="non-terminal residue" evidence="2">
    <location>
        <position position="1"/>
    </location>
</feature>
<accession>A0A6J4JYH5</accession>